<evidence type="ECO:0000313" key="2">
    <source>
        <dbReference type="EMBL" id="GGL80748.1"/>
    </source>
</evidence>
<dbReference type="SUPFAM" id="SSF51735">
    <property type="entry name" value="NAD(P)-binding Rossmann-fold domains"/>
    <property type="match status" value="1"/>
</dbReference>
<comment type="caution">
    <text evidence="2">The sequence shown here is derived from an EMBL/GenBank/DDBJ whole genome shotgun (WGS) entry which is preliminary data.</text>
</comment>
<evidence type="ECO:0000313" key="3">
    <source>
        <dbReference type="Proteomes" id="UP000613840"/>
    </source>
</evidence>
<accession>A0A917W8X4</accession>
<sequence>MSRIAIAGATGAVGRHVVAAAQAAGHETVAIARSTGFDLVNGRVLTEAVTGVDAVIDVSSIGTLSARRSIEFFEAATTNLLAADEAAGVRHHVVLSIVGAAKSTSGYYAGKAAQERLLMGSEAPWSILRATQVHEFAAQMVQRGTMAGMILVPKMRSQPVAAAEVAVELVRIADGEPVGLARDLGGPQVARMADLVRRYLCATGSKGRVLEVRMPGSMGRISADGSLLVGPDAKLGSGTFDRWLERLEG</sequence>
<dbReference type="InterPro" id="IPR036291">
    <property type="entry name" value="NAD(P)-bd_dom_sf"/>
</dbReference>
<feature type="domain" description="NAD(P)-binding" evidence="1">
    <location>
        <begin position="8"/>
        <end position="144"/>
    </location>
</feature>
<name>A0A917W8X4_9ACTN</name>
<dbReference type="Proteomes" id="UP000613840">
    <property type="component" value="Unassembled WGS sequence"/>
</dbReference>
<dbReference type="PANTHER" id="PTHR12126:SF11">
    <property type="entry name" value="NADH DEHYDROGENASE [UBIQUINONE] 1 ALPHA SUBCOMPLEX SUBUNIT 9, MITOCHONDRIAL"/>
    <property type="match status" value="1"/>
</dbReference>
<dbReference type="AlphaFoldDB" id="A0A917W8X4"/>
<dbReference type="GO" id="GO:0044877">
    <property type="term" value="F:protein-containing complex binding"/>
    <property type="evidence" value="ECO:0007669"/>
    <property type="project" value="TreeGrafter"/>
</dbReference>
<dbReference type="EMBL" id="BMMZ01000015">
    <property type="protein sequence ID" value="GGL80748.1"/>
    <property type="molecule type" value="Genomic_DNA"/>
</dbReference>
<protein>
    <submittedName>
        <fullName evidence="2">Nucleoside-diphosphate sugar epimerase</fullName>
    </submittedName>
</protein>
<gene>
    <name evidence="2" type="ORF">GCM10011575_43880</name>
</gene>
<dbReference type="Gene3D" id="3.40.50.720">
    <property type="entry name" value="NAD(P)-binding Rossmann-like Domain"/>
    <property type="match status" value="1"/>
</dbReference>
<dbReference type="PANTHER" id="PTHR12126">
    <property type="entry name" value="NADH-UBIQUINONE OXIDOREDUCTASE 39 KDA SUBUNIT-RELATED"/>
    <property type="match status" value="1"/>
</dbReference>
<dbReference type="RefSeq" id="WP_188897850.1">
    <property type="nucleotide sequence ID" value="NZ_BMMZ01000015.1"/>
</dbReference>
<dbReference type="InterPro" id="IPR051207">
    <property type="entry name" value="ComplexI_NDUFA9_subunit"/>
</dbReference>
<dbReference type="InterPro" id="IPR016040">
    <property type="entry name" value="NAD(P)-bd_dom"/>
</dbReference>
<reference evidence="2" key="1">
    <citation type="journal article" date="2014" name="Int. J. Syst. Evol. Microbiol.">
        <title>Complete genome sequence of Corynebacterium casei LMG S-19264T (=DSM 44701T), isolated from a smear-ripened cheese.</title>
        <authorList>
            <consortium name="US DOE Joint Genome Institute (JGI-PGF)"/>
            <person name="Walter F."/>
            <person name="Albersmeier A."/>
            <person name="Kalinowski J."/>
            <person name="Ruckert C."/>
        </authorList>
    </citation>
    <scope>NUCLEOTIDE SEQUENCE</scope>
    <source>
        <strain evidence="2">CGMCC 4.7306</strain>
    </source>
</reference>
<keyword evidence="3" id="KW-1185">Reference proteome</keyword>
<reference evidence="2" key="2">
    <citation type="submission" date="2020-09" db="EMBL/GenBank/DDBJ databases">
        <authorList>
            <person name="Sun Q."/>
            <person name="Zhou Y."/>
        </authorList>
    </citation>
    <scope>NUCLEOTIDE SEQUENCE</scope>
    <source>
        <strain evidence="2">CGMCC 4.7306</strain>
    </source>
</reference>
<proteinExistence type="predicted"/>
<organism evidence="2 3">
    <name type="scientific">Microlunatus endophyticus</name>
    <dbReference type="NCBI Taxonomy" id="1716077"/>
    <lineage>
        <taxon>Bacteria</taxon>
        <taxon>Bacillati</taxon>
        <taxon>Actinomycetota</taxon>
        <taxon>Actinomycetes</taxon>
        <taxon>Propionibacteriales</taxon>
        <taxon>Propionibacteriaceae</taxon>
        <taxon>Microlunatus</taxon>
    </lineage>
</organism>
<evidence type="ECO:0000259" key="1">
    <source>
        <dbReference type="Pfam" id="PF13460"/>
    </source>
</evidence>
<dbReference type="Pfam" id="PF13460">
    <property type="entry name" value="NAD_binding_10"/>
    <property type="match status" value="1"/>
</dbReference>